<dbReference type="Gene3D" id="3.90.190.10">
    <property type="entry name" value="Protein tyrosine phosphatase superfamily"/>
    <property type="match status" value="1"/>
</dbReference>
<dbReference type="OrthoDB" id="449382at2759"/>
<dbReference type="InterPro" id="IPR000387">
    <property type="entry name" value="Tyr_Pase_dom"/>
</dbReference>
<feature type="domain" description="Tyrosine specific protein phosphatases" evidence="1">
    <location>
        <begin position="163"/>
        <end position="232"/>
    </location>
</feature>
<dbReference type="Pfam" id="PF13350">
    <property type="entry name" value="Y_phosphatase3"/>
    <property type="match status" value="1"/>
</dbReference>
<evidence type="ECO:0000313" key="3">
    <source>
        <dbReference type="Proteomes" id="UP000036947"/>
    </source>
</evidence>
<dbReference type="InterPro" id="IPR026893">
    <property type="entry name" value="Tyr/Ser_Pase_IphP-type"/>
</dbReference>
<dbReference type="SUPFAM" id="SSF52799">
    <property type="entry name" value="(Phosphotyrosine protein) phosphatases II"/>
    <property type="match status" value="1"/>
</dbReference>
<dbReference type="PROSITE" id="PS00383">
    <property type="entry name" value="TYR_PHOSPHATASE_1"/>
    <property type="match status" value="1"/>
</dbReference>
<evidence type="ECO:0000259" key="1">
    <source>
        <dbReference type="PROSITE" id="PS50056"/>
    </source>
</evidence>
<dbReference type="GO" id="GO:0004721">
    <property type="term" value="F:phosphoprotein phosphatase activity"/>
    <property type="evidence" value="ECO:0007669"/>
    <property type="project" value="InterPro"/>
</dbReference>
<proteinExistence type="predicted"/>
<dbReference type="PANTHER" id="PTHR31126:SF73">
    <property type="entry name" value="TYROSINE SPECIFIC PROTEIN PHOSPHATASES DOMAIN-CONTAINING PROTEIN"/>
    <property type="match status" value="1"/>
</dbReference>
<sequence length="298" mass="32890">MPHRRRIQRQMLETPLRFHPAMTLSTAELDALAATDVREALAPDVLLPVLASPPFIPTRSLFNFRDAGAVPGSALAAGRFYRSGVLEGAAREPEALAWMAAHVRRIFDLRLANERERAPDPALPGVENVWLEGQESYPTPDVKEFAVDGGVPAWRRQYVGVTLSYRPVIRALLEHVRDRPTEPVLFHCTAGRDRTGVVAGLLHHLAGTPPQDAARDYMLSRIGTEPARDMLVQFAMASTGVTDPETPGFVNLVSLRPEFWEGFLEGLDDEFGGWDGYVTKGLGFSEGDLAKIKENLRS</sequence>
<dbReference type="Proteomes" id="UP000036947">
    <property type="component" value="Unassembled WGS sequence"/>
</dbReference>
<keyword evidence="3" id="KW-1185">Reference proteome</keyword>
<name>A0A0L0N6I5_TOLOC</name>
<comment type="caution">
    <text evidence="2">The sequence shown here is derived from an EMBL/GenBank/DDBJ whole genome shotgun (WGS) entry which is preliminary data.</text>
</comment>
<dbReference type="PROSITE" id="PS50056">
    <property type="entry name" value="TYR_PHOSPHATASE_2"/>
    <property type="match status" value="1"/>
</dbReference>
<protein>
    <submittedName>
        <fullName evidence="2">Tyrosine-protein phosphatase</fullName>
    </submittedName>
</protein>
<accession>A0A0L0N6I5</accession>
<evidence type="ECO:0000313" key="2">
    <source>
        <dbReference type="EMBL" id="KND89616.1"/>
    </source>
</evidence>
<dbReference type="AlphaFoldDB" id="A0A0L0N6I5"/>
<dbReference type="PANTHER" id="PTHR31126">
    <property type="entry name" value="TYROSINE-PROTEIN PHOSPHATASE"/>
    <property type="match status" value="1"/>
</dbReference>
<gene>
    <name evidence="2" type="ORF">TOPH_05738</name>
</gene>
<organism evidence="2 3">
    <name type="scientific">Tolypocladium ophioglossoides (strain CBS 100239)</name>
    <name type="common">Snaketongue truffleclub</name>
    <name type="synonym">Elaphocordyceps ophioglossoides</name>
    <dbReference type="NCBI Taxonomy" id="1163406"/>
    <lineage>
        <taxon>Eukaryota</taxon>
        <taxon>Fungi</taxon>
        <taxon>Dikarya</taxon>
        <taxon>Ascomycota</taxon>
        <taxon>Pezizomycotina</taxon>
        <taxon>Sordariomycetes</taxon>
        <taxon>Hypocreomycetidae</taxon>
        <taxon>Hypocreales</taxon>
        <taxon>Ophiocordycipitaceae</taxon>
        <taxon>Tolypocladium</taxon>
    </lineage>
</organism>
<dbReference type="EMBL" id="LFRF01000017">
    <property type="protein sequence ID" value="KND89616.1"/>
    <property type="molecule type" value="Genomic_DNA"/>
</dbReference>
<dbReference type="InterPro" id="IPR029021">
    <property type="entry name" value="Prot-tyrosine_phosphatase-like"/>
</dbReference>
<dbReference type="InterPro" id="IPR016130">
    <property type="entry name" value="Tyr_Pase_AS"/>
</dbReference>
<reference evidence="2 3" key="1">
    <citation type="journal article" date="2015" name="BMC Genomics">
        <title>The genome of the truffle-parasite Tolypocladium ophioglossoides and the evolution of antifungal peptaibiotics.</title>
        <authorList>
            <person name="Quandt C.A."/>
            <person name="Bushley K.E."/>
            <person name="Spatafora J.W."/>
        </authorList>
    </citation>
    <scope>NUCLEOTIDE SEQUENCE [LARGE SCALE GENOMIC DNA]</scope>
    <source>
        <strain evidence="2 3">CBS 100239</strain>
    </source>
</reference>
<dbReference type="STRING" id="1163406.A0A0L0N6I5"/>